<evidence type="ECO:0000313" key="2">
    <source>
        <dbReference type="EMBL" id="QFQ01682.1"/>
    </source>
</evidence>
<feature type="region of interest" description="Disordered" evidence="1">
    <location>
        <begin position="213"/>
        <end position="232"/>
    </location>
</feature>
<accession>A0A5J6Z647</accession>
<dbReference type="InterPro" id="IPR049726">
    <property type="entry name" value="TtfA-like_core"/>
</dbReference>
<feature type="region of interest" description="Disordered" evidence="1">
    <location>
        <begin position="752"/>
        <end position="779"/>
    </location>
</feature>
<dbReference type="KEGG" id="cuo:CUROG_01410"/>
<feature type="compositionally biased region" description="Basic and acidic residues" evidence="1">
    <location>
        <begin position="635"/>
        <end position="650"/>
    </location>
</feature>
<dbReference type="Proteomes" id="UP000326711">
    <property type="component" value="Chromosome"/>
</dbReference>
<proteinExistence type="predicted"/>
<evidence type="ECO:0000256" key="1">
    <source>
        <dbReference type="SAM" id="MobiDB-lite"/>
    </source>
</evidence>
<protein>
    <submittedName>
        <fullName evidence="2">Uncharacterized protein</fullName>
    </submittedName>
</protein>
<dbReference type="AlphaFoldDB" id="A0A5J6Z647"/>
<feature type="compositionally biased region" description="Basic and acidic residues" evidence="1">
    <location>
        <begin position="482"/>
        <end position="491"/>
    </location>
</feature>
<feature type="compositionally biased region" description="Polar residues" evidence="1">
    <location>
        <begin position="34"/>
        <end position="50"/>
    </location>
</feature>
<feature type="region of interest" description="Disordered" evidence="1">
    <location>
        <begin position="535"/>
        <end position="665"/>
    </location>
</feature>
<keyword evidence="3" id="KW-1185">Reference proteome</keyword>
<feature type="compositionally biased region" description="Acidic residues" evidence="1">
    <location>
        <begin position="62"/>
        <end position="78"/>
    </location>
</feature>
<feature type="compositionally biased region" description="Polar residues" evidence="1">
    <location>
        <begin position="96"/>
        <end position="105"/>
    </location>
</feature>
<reference evidence="3" key="1">
    <citation type="submission" date="2019-10" db="EMBL/GenBank/DDBJ databases">
        <title>Complete genome sequence of Corynebacterium urogenitalis DSM 108747, isolated from the genital tract of a cow.</title>
        <authorList>
            <person name="Ruckert C."/>
            <person name="Ballas P."/>
            <person name="Wagener K."/>
            <person name="Drillich M."/>
            <person name="Kaempfer P."/>
            <person name="Busse H.-J."/>
            <person name="Ehling-Schulz M."/>
        </authorList>
    </citation>
    <scope>NUCLEOTIDE SEQUENCE [LARGE SCALE GENOMIC DNA]</scope>
    <source>
        <strain evidence="3">LMM 1652</strain>
    </source>
</reference>
<evidence type="ECO:0000313" key="3">
    <source>
        <dbReference type="Proteomes" id="UP000326711"/>
    </source>
</evidence>
<feature type="region of interest" description="Disordered" evidence="1">
    <location>
        <begin position="452"/>
        <end position="492"/>
    </location>
</feature>
<organism evidence="2 3">
    <name type="scientific">Corynebacterium urogenitale</name>
    <dbReference type="NCBI Taxonomy" id="2487892"/>
    <lineage>
        <taxon>Bacteria</taxon>
        <taxon>Bacillati</taxon>
        <taxon>Actinomycetota</taxon>
        <taxon>Actinomycetes</taxon>
        <taxon>Mycobacteriales</taxon>
        <taxon>Corynebacteriaceae</taxon>
        <taxon>Corynebacterium</taxon>
    </lineage>
</organism>
<dbReference type="RefSeq" id="WP_151902154.1">
    <property type="nucleotide sequence ID" value="NZ_CP045032.1"/>
</dbReference>
<dbReference type="EMBL" id="CP045032">
    <property type="protein sequence ID" value="QFQ01682.1"/>
    <property type="molecule type" value="Genomic_DNA"/>
</dbReference>
<dbReference type="CDD" id="cd21904">
    <property type="entry name" value="TtfA-like"/>
    <property type="match status" value="1"/>
</dbReference>
<sequence length="796" mass="83512">MSGSLVALVLGLVLLGLAVWLLRRANSSSLSSDAIRNQTRPIPASSSSEHVQGLEGEPTAGESEEENTQALPDDADESADLRATDAAEPGYAHAGQSDSNGSSSGEDQDEYHSGEDFAGDAVGATGEGETDEFSESVPGDGDSEGPDESESVARAAESRAAEQHHEESEPRVGDQRSENRKNPAAEQRPENSELPEADGQDGSAAPVVATTPAETNTLATGSAPEREQGSGLRIGRGFTSVRKRRRTWAQAHGFEYLREDKRLAASWPAFLLGGGEESKRVASDVVSGFSEGHNTHIADVDGHTLMAMRRDAYSLVEVQFTEGEAMPEGMRRCEPLDQPPYVAYTTDVRALDRMLDLRVEDALASLAKVASDVVWSGDWVLLRISRKLDTSVWDEILPHVRVLVDAAMVLPPEHVNIPLEMDHADQTRAMPGGALSIDVHANLAAAGLEAADAGDSDAGESTAGDGGRGFAEGFDTASSRKGSGEGAERGHLRAMPDPVSAADEAAAGGGEGVGAGGGAGVGAGEGTTLGAVAGESAGAGEAGGTEQGGGAADQREEASVYSETVGPDDTAHLDEGRPEVTRPAEPVVFPTRSENQNHVGRSSHDGQSYPSGAEAESADFFKGAGIFEDDDDDGSDHINRRLPRLGEDPGHTSQSSGGYSRVIRTEDDHEATIFYDYEDDVEDGDSEDFTNSAHVLRAAAEPVVSDDVRGDAAGVVDFGKHEGALAAEDIAADDAADISELTTVARLRRDRRRARRAAGGGGRHRAPDARHARPEPIEAVEVEIETVDAEIVEDED</sequence>
<feature type="compositionally biased region" description="Acidic residues" evidence="1">
    <location>
        <begin position="141"/>
        <end position="150"/>
    </location>
</feature>
<feature type="compositionally biased region" description="Basic and acidic residues" evidence="1">
    <location>
        <begin position="765"/>
        <end position="776"/>
    </location>
</feature>
<feature type="compositionally biased region" description="Basic and acidic residues" evidence="1">
    <location>
        <begin position="156"/>
        <end position="191"/>
    </location>
</feature>
<feature type="compositionally biased region" description="Basic and acidic residues" evidence="1">
    <location>
        <begin position="569"/>
        <end position="582"/>
    </location>
</feature>
<gene>
    <name evidence="2" type="ORF">CUROG_01410</name>
</gene>
<feature type="compositionally biased region" description="Polar residues" evidence="1">
    <location>
        <begin position="592"/>
        <end position="610"/>
    </location>
</feature>
<feature type="region of interest" description="Disordered" evidence="1">
    <location>
        <begin position="30"/>
        <end position="206"/>
    </location>
</feature>
<name>A0A5J6Z647_9CORY</name>
<feature type="compositionally biased region" description="Gly residues" evidence="1">
    <location>
        <begin position="540"/>
        <end position="551"/>
    </location>
</feature>
<dbReference type="OrthoDB" id="4391988at2"/>